<keyword evidence="10 11" id="KW-0472">Membrane</keyword>
<evidence type="ECO:0000256" key="9">
    <source>
        <dbReference type="ARBA" id="ARBA00023014"/>
    </source>
</evidence>
<keyword evidence="7" id="KW-0560">Oxidoreductase</keyword>
<dbReference type="GeneID" id="78361168"/>
<feature type="domain" description="4Fe-4S ferredoxin-type" evidence="12">
    <location>
        <begin position="335"/>
        <end position="364"/>
    </location>
</feature>
<keyword evidence="3" id="KW-0004">4Fe-4S</keyword>
<dbReference type="Pfam" id="PF02665">
    <property type="entry name" value="Nitrate_red_gam"/>
    <property type="match status" value="1"/>
</dbReference>
<keyword evidence="9" id="KW-0411">Iron-sulfur</keyword>
<evidence type="ECO:0000256" key="11">
    <source>
        <dbReference type="SAM" id="Phobius"/>
    </source>
</evidence>
<feature type="transmembrane region" description="Helical" evidence="11">
    <location>
        <begin position="12"/>
        <end position="36"/>
    </location>
</feature>
<comment type="subcellular location">
    <subcellularLocation>
        <location evidence="1">Cell membrane</location>
        <topology evidence="1">Multi-pass membrane protein</topology>
    </subcellularLocation>
</comment>
<feature type="transmembrane region" description="Helical" evidence="11">
    <location>
        <begin position="216"/>
        <end position="238"/>
    </location>
</feature>
<name>A0A227KDE7_9BURK</name>
<dbReference type="PROSITE" id="PS51379">
    <property type="entry name" value="4FE4S_FER_2"/>
    <property type="match status" value="2"/>
</dbReference>
<keyword evidence="2" id="KW-1003">Cell membrane</keyword>
<dbReference type="RefSeq" id="WP_066592162.1">
    <property type="nucleotide sequence ID" value="NZ_CAJTBZ010000046.1"/>
</dbReference>
<dbReference type="Pfam" id="PF13237">
    <property type="entry name" value="Fer4_10"/>
    <property type="match status" value="1"/>
</dbReference>
<keyword evidence="6 11" id="KW-1133">Transmembrane helix</keyword>
<dbReference type="PANTHER" id="PTHR43255">
    <property type="entry name" value="IRON-SULFUR-BINDING OXIDOREDUCTASE FADF-RELATED-RELATED"/>
    <property type="match status" value="1"/>
</dbReference>
<dbReference type="GO" id="GO:0051539">
    <property type="term" value="F:4 iron, 4 sulfur cluster binding"/>
    <property type="evidence" value="ECO:0007669"/>
    <property type="project" value="UniProtKB-KW"/>
</dbReference>
<dbReference type="Proteomes" id="UP000214610">
    <property type="component" value="Unassembled WGS sequence"/>
</dbReference>
<dbReference type="GO" id="GO:0005886">
    <property type="term" value="C:plasma membrane"/>
    <property type="evidence" value="ECO:0007669"/>
    <property type="project" value="UniProtKB-SubCell"/>
</dbReference>
<evidence type="ECO:0000256" key="6">
    <source>
        <dbReference type="ARBA" id="ARBA00022989"/>
    </source>
</evidence>
<evidence type="ECO:0000256" key="3">
    <source>
        <dbReference type="ARBA" id="ARBA00022485"/>
    </source>
</evidence>
<proteinExistence type="predicted"/>
<dbReference type="GO" id="GO:0016491">
    <property type="term" value="F:oxidoreductase activity"/>
    <property type="evidence" value="ECO:0007669"/>
    <property type="project" value="UniProtKB-KW"/>
</dbReference>
<dbReference type="InterPro" id="IPR017896">
    <property type="entry name" value="4Fe4S_Fe-S-bd"/>
</dbReference>
<dbReference type="AlphaFoldDB" id="A0A227KDE7"/>
<accession>A0A227KDE7</accession>
<dbReference type="GO" id="GO:0046872">
    <property type="term" value="F:metal ion binding"/>
    <property type="evidence" value="ECO:0007669"/>
    <property type="project" value="UniProtKB-KW"/>
</dbReference>
<dbReference type="InterPro" id="IPR023234">
    <property type="entry name" value="NarG-like_domain"/>
</dbReference>
<evidence type="ECO:0000256" key="2">
    <source>
        <dbReference type="ARBA" id="ARBA00022475"/>
    </source>
</evidence>
<dbReference type="InterPro" id="IPR017900">
    <property type="entry name" value="4Fe4S_Fe_S_CS"/>
</dbReference>
<evidence type="ECO:0000256" key="1">
    <source>
        <dbReference type="ARBA" id="ARBA00004651"/>
    </source>
</evidence>
<evidence type="ECO:0000256" key="10">
    <source>
        <dbReference type="ARBA" id="ARBA00023136"/>
    </source>
</evidence>
<organism evidence="13 14">
    <name type="scientific">Turicimonas muris</name>
    <dbReference type="NCBI Taxonomy" id="1796652"/>
    <lineage>
        <taxon>Bacteria</taxon>
        <taxon>Pseudomonadati</taxon>
        <taxon>Pseudomonadota</taxon>
        <taxon>Betaproteobacteria</taxon>
        <taxon>Burkholderiales</taxon>
        <taxon>Sutterellaceae</taxon>
        <taxon>Turicimonas</taxon>
    </lineage>
</organism>
<dbReference type="InterPro" id="IPR009051">
    <property type="entry name" value="Helical_ferredxn"/>
</dbReference>
<feature type="transmembrane region" description="Helical" evidence="11">
    <location>
        <begin position="187"/>
        <end position="204"/>
    </location>
</feature>
<dbReference type="EMBL" id="NHMP01000009">
    <property type="protein sequence ID" value="OXE45510.1"/>
    <property type="molecule type" value="Genomic_DNA"/>
</dbReference>
<feature type="domain" description="4Fe-4S ferredoxin-type" evidence="12">
    <location>
        <begin position="280"/>
        <end position="311"/>
    </location>
</feature>
<feature type="transmembrane region" description="Helical" evidence="11">
    <location>
        <begin position="158"/>
        <end position="175"/>
    </location>
</feature>
<sequence length="664" mass="74844">MDIVTRPGFWNIPVWAIIAIYVLGLTACVICGLGIYKSYLLWKAGKPFAVDPETKRRWGFIKTEALRQKRITRKPLGSWLHFWIFWGFVFLFFGTVIAVLDWDIGKLIFGQQFLAGGTYYFYKFVLDIAGVVCLIGLGMAFYRRFVKGGKQFEKSGRFLMILGSLALIIITGYIVEALRLAAEKPEYAVYSPIGNFLATVFYSGMSQEQLHSQHFILWLFHGIIALIFVALIPSTYFAHMYKSPTSIYWQKTKPRGNIPRIAEIEEQESFGISKFNQFNWQFRLNFDACTECGRCTAVCPVNRAGGPLDPREIILSLKKTMHGDYKTIDEPLIGNAVSKDALLACTTCGACVEQCPSRIEIGGAIMQMRRSIAMEEGHFAPGVAKTLQNISSVGNPWGLDPDERFKWAEGLDVPFAKEGEHYDLLYWVGCSASYDKRNQKIAKAMIKILKASGLSFAVMQEESCNAELARRVGEEYLFECQTLMNIENLRKYTFSRIVAHCPHCFNTLKNDFPDYEGGKFNVISHVRFIAEQLDAGRLPLVNDGTEETFAIHDACYLARYNQIINAPRFIIDKIKNLDYVNPKEWGCNTTCCGAGGGQFWSENDKGERLNVIRLKAIVNDTGAKNIATSCPFCLSMFDSAKSQDTSLSEIQLSDIAEIVAKHIK</sequence>
<evidence type="ECO:0000256" key="8">
    <source>
        <dbReference type="ARBA" id="ARBA00023004"/>
    </source>
</evidence>
<comment type="caution">
    <text evidence="13">The sequence shown here is derived from an EMBL/GenBank/DDBJ whole genome shotgun (WGS) entry which is preliminary data.</text>
</comment>
<feature type="transmembrane region" description="Helical" evidence="11">
    <location>
        <begin position="79"/>
        <end position="100"/>
    </location>
</feature>
<evidence type="ECO:0000313" key="14">
    <source>
        <dbReference type="Proteomes" id="UP000214610"/>
    </source>
</evidence>
<keyword evidence="4 11" id="KW-0812">Transmembrane</keyword>
<dbReference type="PROSITE" id="PS00198">
    <property type="entry name" value="4FE4S_FER_1"/>
    <property type="match status" value="1"/>
</dbReference>
<dbReference type="SUPFAM" id="SSF103501">
    <property type="entry name" value="Respiratory nitrate reductase 1 gamma chain"/>
    <property type="match status" value="1"/>
</dbReference>
<dbReference type="PROSITE" id="PS51257">
    <property type="entry name" value="PROKAR_LIPOPROTEIN"/>
    <property type="match status" value="1"/>
</dbReference>
<feature type="transmembrane region" description="Helical" evidence="11">
    <location>
        <begin position="120"/>
        <end position="142"/>
    </location>
</feature>
<dbReference type="Gene3D" id="1.10.1060.10">
    <property type="entry name" value="Alpha-helical ferredoxin"/>
    <property type="match status" value="1"/>
</dbReference>
<evidence type="ECO:0000259" key="12">
    <source>
        <dbReference type="PROSITE" id="PS51379"/>
    </source>
</evidence>
<evidence type="ECO:0000313" key="13">
    <source>
        <dbReference type="EMBL" id="OXE45510.1"/>
    </source>
</evidence>
<keyword evidence="14" id="KW-1185">Reference proteome</keyword>
<keyword evidence="5" id="KW-0479">Metal-binding</keyword>
<dbReference type="Gene3D" id="1.20.950.20">
    <property type="entry name" value="Transmembrane di-heme cytochromes, Chain C"/>
    <property type="match status" value="1"/>
</dbReference>
<dbReference type="InterPro" id="IPR004017">
    <property type="entry name" value="Cys_rich_dom"/>
</dbReference>
<dbReference type="PANTHER" id="PTHR43255:SF1">
    <property type="entry name" value="IRON-SULFUR-BINDING OXIDOREDUCTASE FADF-RELATED"/>
    <property type="match status" value="1"/>
</dbReference>
<keyword evidence="8" id="KW-0408">Iron</keyword>
<dbReference type="InterPro" id="IPR051460">
    <property type="entry name" value="HdrC_iron-sulfur_subunit"/>
</dbReference>
<protein>
    <submittedName>
        <fullName evidence="13">FeS-binding protein</fullName>
    </submittedName>
</protein>
<evidence type="ECO:0000256" key="5">
    <source>
        <dbReference type="ARBA" id="ARBA00022723"/>
    </source>
</evidence>
<reference evidence="14" key="1">
    <citation type="submission" date="2017-05" db="EMBL/GenBank/DDBJ databases">
        <title>Improved OligoMM genomes.</title>
        <authorList>
            <person name="Garzetti D."/>
        </authorList>
    </citation>
    <scope>NUCLEOTIDE SEQUENCE [LARGE SCALE GENOMIC DNA]</scope>
    <source>
        <strain evidence="14">YL45</strain>
    </source>
</reference>
<evidence type="ECO:0000256" key="4">
    <source>
        <dbReference type="ARBA" id="ARBA00022692"/>
    </source>
</evidence>
<dbReference type="SUPFAM" id="SSF46548">
    <property type="entry name" value="alpha-helical ferredoxin"/>
    <property type="match status" value="1"/>
</dbReference>
<dbReference type="InterPro" id="IPR036197">
    <property type="entry name" value="NarG-like_sf"/>
</dbReference>
<dbReference type="Pfam" id="PF02754">
    <property type="entry name" value="CCG"/>
    <property type="match status" value="2"/>
</dbReference>
<evidence type="ECO:0000256" key="7">
    <source>
        <dbReference type="ARBA" id="ARBA00023002"/>
    </source>
</evidence>
<gene>
    <name evidence="13" type="ORF">ADH67_11310</name>
</gene>